<dbReference type="PRINTS" id="PR00313">
    <property type="entry name" value="CABNDNGRPT"/>
</dbReference>
<sequence>MATVSDITVTPTSGLIHIDALLDTGPDWNYLTPAGNTILYTFSVASGNEATQGGQTAFSASQQTHARAAFAVLAALTGIVFTETVSGATADVHLAAINIAGVNTSGLCSWNSSYNYSGNTVTAYDAQAYVYLDNVEFAATNSNLAPGTTGFQTLLHELGHMIGLKHPFEGSTHLAPGDDNTSNTLLSYTNVGGPYADFSPYDIAALKWLYGGDGLGGALGINSTGGGRYLAGTSFSDTLTGSAANDKLEGDGGDDILNGGGGTDTAVFRGNFGSYTVLDLGGGSVRVIGADGSDTLNSVELLKFDDQSVQAPNVATPPPPGDTTAPAAPTASLVKNAAGFVAGNQPLVGGLAEGNAKVEVLSGTSVVATAMASSGGTWSVATAVLADGLNQTLTVRATDAAGNVSLPSAALQFSVDTVAPAAPTATVNVSSNGAVLFSGNGEAGSTIRLTNANAVIAEGTVGAGGSWSLGGTTLANGNYDVTVSAIDKADNSSVANKHLLFAVGSSTNLGGTSGNDTLLPTAGNNVIDGGAGTDTANYTGPRGNYDVVRDDSGFVVTARSGTDGTDLLRNVEAVKFSDSTLKLEYDDVVQALYLAYFGRAADSGGLSSFQSQLSQLDAPYTFSAVSAAYDKNAGLHSLIDSFGASAESAALYPGSTASFIAAVYQNIFNRAPDAGGAAFWTNAIDSGNLSRANASLSIMAGALANTTTQGVLDGKLVNNKITIASDFTLAIDTPAELNAYVGNGAAATVRTMLGTVTATTDIAAFQATIASTLLKMSGAGVQTAASASLYEAELPAQPVTLVGWHAMSMTDLPL</sequence>
<evidence type="ECO:0000256" key="1">
    <source>
        <dbReference type="ARBA" id="ARBA00004613"/>
    </source>
</evidence>
<gene>
    <name evidence="5" type="ORF">F1609_28820</name>
</gene>
<dbReference type="SUPFAM" id="SSF51120">
    <property type="entry name" value="beta-Roll"/>
    <property type="match status" value="2"/>
</dbReference>
<dbReference type="Pfam" id="PF00353">
    <property type="entry name" value="HemolysinCabind"/>
    <property type="match status" value="2"/>
</dbReference>
<dbReference type="InterPro" id="IPR006026">
    <property type="entry name" value="Peptidase_Metallo"/>
</dbReference>
<dbReference type="InterPro" id="IPR001343">
    <property type="entry name" value="Hemolysn_Ca-bd"/>
</dbReference>
<evidence type="ECO:0000313" key="5">
    <source>
        <dbReference type="EMBL" id="NHZ44140.1"/>
    </source>
</evidence>
<dbReference type="PANTHER" id="PTHR38340">
    <property type="entry name" value="S-LAYER PROTEIN"/>
    <property type="match status" value="1"/>
</dbReference>
<dbReference type="InterPro" id="IPR018511">
    <property type="entry name" value="Hemolysin-typ_Ca-bd_CS"/>
</dbReference>
<dbReference type="InterPro" id="IPR011049">
    <property type="entry name" value="Serralysin-like_metalloprot_C"/>
</dbReference>
<dbReference type="Pfam" id="PF19077">
    <property type="entry name" value="Big_13"/>
    <property type="match status" value="1"/>
</dbReference>
<keyword evidence="6" id="KW-1185">Reference proteome</keyword>
<dbReference type="InterPro" id="IPR013783">
    <property type="entry name" value="Ig-like_fold"/>
</dbReference>
<dbReference type="EMBL" id="VVIW01000027">
    <property type="protein sequence ID" value="NHZ44140.1"/>
    <property type="molecule type" value="Genomic_DNA"/>
</dbReference>
<dbReference type="Pfam" id="PF17936">
    <property type="entry name" value="Big_6"/>
    <property type="match status" value="1"/>
</dbReference>
<dbReference type="InterPro" id="IPR025282">
    <property type="entry name" value="DUF4214"/>
</dbReference>
<dbReference type="SUPFAM" id="SSF55486">
    <property type="entry name" value="Metalloproteases ('zincins'), catalytic domain"/>
    <property type="match status" value="1"/>
</dbReference>
<dbReference type="SMART" id="SM00235">
    <property type="entry name" value="ZnMc"/>
    <property type="match status" value="1"/>
</dbReference>
<dbReference type="Gene3D" id="2.60.40.10">
    <property type="entry name" value="Immunoglobulins"/>
    <property type="match status" value="2"/>
</dbReference>
<dbReference type="RefSeq" id="WP_167080547.1">
    <property type="nucleotide sequence ID" value="NZ_VVIW01000027.1"/>
</dbReference>
<feature type="domain" description="Peptidase metallopeptidase" evidence="4">
    <location>
        <begin position="29"/>
        <end position="212"/>
    </location>
</feature>
<name>A0ABX0MGU6_9BURK</name>
<dbReference type="NCBIfam" id="NF033510">
    <property type="entry name" value="Ca_tandemer"/>
    <property type="match status" value="2"/>
</dbReference>
<evidence type="ECO:0000256" key="3">
    <source>
        <dbReference type="ARBA" id="ARBA00022525"/>
    </source>
</evidence>
<evidence type="ECO:0000259" key="4">
    <source>
        <dbReference type="SMART" id="SM00235"/>
    </source>
</evidence>
<dbReference type="InterPro" id="IPR044016">
    <property type="entry name" value="Big_13"/>
</dbReference>
<proteinExistence type="inferred from homology"/>
<dbReference type="PANTHER" id="PTHR38340:SF1">
    <property type="entry name" value="S-LAYER PROTEIN"/>
    <property type="match status" value="1"/>
</dbReference>
<dbReference type="PROSITE" id="PS00330">
    <property type="entry name" value="HEMOLYSIN_CALCIUM"/>
    <property type="match status" value="1"/>
</dbReference>
<dbReference type="InterPro" id="IPR050557">
    <property type="entry name" value="RTX_toxin/Mannuronan_C5-epim"/>
</dbReference>
<comment type="similarity">
    <text evidence="2">Belongs to the peptidase M10B family.</text>
</comment>
<comment type="subcellular location">
    <subcellularLocation>
        <location evidence="1">Secreted</location>
    </subcellularLocation>
</comment>
<dbReference type="Proteomes" id="UP000819052">
    <property type="component" value="Unassembled WGS sequence"/>
</dbReference>
<dbReference type="InterPro" id="IPR041498">
    <property type="entry name" value="Big_6"/>
</dbReference>
<reference evidence="5 6" key="1">
    <citation type="submission" date="2019-09" db="EMBL/GenBank/DDBJ databases">
        <title>Taxonomy of Antarctic Massilia spp.: description of Massilia rubra sp. nov., Massilia aquatica sp. nov., Massilia mucilaginosa sp. nov., Massilia frigida sp. nov. isolated from streams, lakes and regoliths.</title>
        <authorList>
            <person name="Holochova P."/>
            <person name="Sedlacek I."/>
            <person name="Kralova S."/>
            <person name="Maslanova I."/>
            <person name="Busse H.-J."/>
            <person name="Stankova E."/>
            <person name="Vrbovska V."/>
            <person name="Kovarovic V."/>
            <person name="Bartak M."/>
            <person name="Svec P."/>
            <person name="Pantucek R."/>
        </authorList>
    </citation>
    <scope>NUCLEOTIDE SEQUENCE [LARGE SCALE GENOMIC DNA]</scope>
    <source>
        <strain evidence="5 6">CCM 8693</strain>
    </source>
</reference>
<protein>
    <submittedName>
        <fullName evidence="5">DUF4214 domain-containing protein</fullName>
    </submittedName>
</protein>
<dbReference type="Pfam" id="PF13946">
    <property type="entry name" value="DUF4214"/>
    <property type="match status" value="1"/>
</dbReference>
<evidence type="ECO:0000256" key="2">
    <source>
        <dbReference type="ARBA" id="ARBA00009490"/>
    </source>
</evidence>
<accession>A0ABX0MGU6</accession>
<dbReference type="InterPro" id="IPR024079">
    <property type="entry name" value="MetalloPept_cat_dom_sf"/>
</dbReference>
<evidence type="ECO:0000313" key="6">
    <source>
        <dbReference type="Proteomes" id="UP000819052"/>
    </source>
</evidence>
<organism evidence="5 6">
    <name type="scientific">Massilia aquatica</name>
    <dbReference type="NCBI Taxonomy" id="2609000"/>
    <lineage>
        <taxon>Bacteria</taxon>
        <taxon>Pseudomonadati</taxon>
        <taxon>Pseudomonadota</taxon>
        <taxon>Betaproteobacteria</taxon>
        <taxon>Burkholderiales</taxon>
        <taxon>Oxalobacteraceae</taxon>
        <taxon>Telluria group</taxon>
        <taxon>Massilia</taxon>
    </lineage>
</organism>
<keyword evidence="3" id="KW-0964">Secreted</keyword>
<dbReference type="Gene3D" id="3.40.390.10">
    <property type="entry name" value="Collagenase (Catalytic Domain)"/>
    <property type="match status" value="1"/>
</dbReference>
<comment type="caution">
    <text evidence="5">The sequence shown here is derived from an EMBL/GenBank/DDBJ whole genome shotgun (WGS) entry which is preliminary data.</text>
</comment>